<protein>
    <submittedName>
        <fullName evidence="1">Uncharacterized protein</fullName>
    </submittedName>
</protein>
<name>A0A9W9MHJ9_9EURO</name>
<reference evidence="1" key="2">
    <citation type="journal article" date="2023" name="IMA Fungus">
        <title>Comparative genomic study of the Penicillium genus elucidates a diverse pangenome and 15 lateral gene transfer events.</title>
        <authorList>
            <person name="Petersen C."/>
            <person name="Sorensen T."/>
            <person name="Nielsen M.R."/>
            <person name="Sondergaard T.E."/>
            <person name="Sorensen J.L."/>
            <person name="Fitzpatrick D.A."/>
            <person name="Frisvad J.C."/>
            <person name="Nielsen K.L."/>
        </authorList>
    </citation>
    <scope>NUCLEOTIDE SEQUENCE</scope>
    <source>
        <strain evidence="1">IBT 15544</strain>
    </source>
</reference>
<dbReference type="Proteomes" id="UP001150904">
    <property type="component" value="Unassembled WGS sequence"/>
</dbReference>
<dbReference type="AlphaFoldDB" id="A0A9W9MHJ9"/>
<proteinExistence type="predicted"/>
<organism evidence="1 2">
    <name type="scientific">Penicillium cinerascens</name>
    <dbReference type="NCBI Taxonomy" id="70096"/>
    <lineage>
        <taxon>Eukaryota</taxon>
        <taxon>Fungi</taxon>
        <taxon>Dikarya</taxon>
        <taxon>Ascomycota</taxon>
        <taxon>Pezizomycotina</taxon>
        <taxon>Eurotiomycetes</taxon>
        <taxon>Eurotiomycetidae</taxon>
        <taxon>Eurotiales</taxon>
        <taxon>Aspergillaceae</taxon>
        <taxon>Penicillium</taxon>
    </lineage>
</organism>
<evidence type="ECO:0000313" key="2">
    <source>
        <dbReference type="Proteomes" id="UP001150904"/>
    </source>
</evidence>
<comment type="caution">
    <text evidence="1">The sequence shown here is derived from an EMBL/GenBank/DDBJ whole genome shotgun (WGS) entry which is preliminary data.</text>
</comment>
<dbReference type="RefSeq" id="XP_058307359.1">
    <property type="nucleotide sequence ID" value="XM_058453168.1"/>
</dbReference>
<dbReference type="EMBL" id="JAPQKR010000013">
    <property type="protein sequence ID" value="KAJ5201443.1"/>
    <property type="molecule type" value="Genomic_DNA"/>
</dbReference>
<sequence>MSTLDGLYQSAIDNIPVTNADIEQLFLSREEPLKSNEHRATTNAAIAPVITLNALQGAIGDWNTHFCQ</sequence>
<evidence type="ECO:0000313" key="1">
    <source>
        <dbReference type="EMBL" id="KAJ5201443.1"/>
    </source>
</evidence>
<accession>A0A9W9MHJ9</accession>
<reference evidence="1" key="1">
    <citation type="submission" date="2022-12" db="EMBL/GenBank/DDBJ databases">
        <authorList>
            <person name="Petersen C."/>
        </authorList>
    </citation>
    <scope>NUCLEOTIDE SEQUENCE</scope>
    <source>
        <strain evidence="1">IBT 15544</strain>
    </source>
</reference>
<keyword evidence="2" id="KW-1185">Reference proteome</keyword>
<dbReference type="GeneID" id="83180469"/>
<gene>
    <name evidence="1" type="ORF">N7498_006106</name>
</gene>